<dbReference type="EMBL" id="QRGR01000004">
    <property type="protein sequence ID" value="RDV16470.1"/>
    <property type="molecule type" value="Genomic_DNA"/>
</dbReference>
<evidence type="ECO:0000313" key="7">
    <source>
        <dbReference type="Proteomes" id="UP000256708"/>
    </source>
</evidence>
<keyword evidence="3" id="KW-0378">Hydrolase</keyword>
<dbReference type="InterPro" id="IPR002125">
    <property type="entry name" value="CMP_dCMP_dom"/>
</dbReference>
<dbReference type="InterPro" id="IPR016193">
    <property type="entry name" value="Cytidine_deaminase-like"/>
</dbReference>
<protein>
    <submittedName>
        <fullName evidence="6">Nucleoside deaminase</fullName>
    </submittedName>
</protein>
<dbReference type="GO" id="GO:0006152">
    <property type="term" value="P:purine nucleoside catabolic process"/>
    <property type="evidence" value="ECO:0007669"/>
    <property type="project" value="TreeGrafter"/>
</dbReference>
<comment type="caution">
    <text evidence="6">The sequence shown here is derived from an EMBL/GenBank/DDBJ whole genome shotgun (WGS) entry which is preliminary data.</text>
</comment>
<evidence type="ECO:0000256" key="1">
    <source>
        <dbReference type="ARBA" id="ARBA00006576"/>
    </source>
</evidence>
<dbReference type="PANTHER" id="PTHR11079">
    <property type="entry name" value="CYTOSINE DEAMINASE FAMILY MEMBER"/>
    <property type="match status" value="1"/>
</dbReference>
<keyword evidence="7" id="KW-1185">Reference proteome</keyword>
<accession>A0A3D8LGD4</accession>
<dbReference type="Proteomes" id="UP000256708">
    <property type="component" value="Unassembled WGS sequence"/>
</dbReference>
<dbReference type="AlphaFoldDB" id="A0A3D8LGD4"/>
<dbReference type="InterPro" id="IPR016192">
    <property type="entry name" value="APOBEC/CMP_deaminase_Zn-bd"/>
</dbReference>
<dbReference type="CDD" id="cd01285">
    <property type="entry name" value="nucleoside_deaminase"/>
    <property type="match status" value="1"/>
</dbReference>
<sequence length="157" mass="17890">MNQKQEFMREAIHLSVEKMKQGYGGPFGAVVVRNGEIISRGFNNVLSSNDPTAHAEVDAIRKASQVLHSFDLSDCDLYTSCEPCPMCLGAIYWARFRNVYYGNTRQDAASIGFDDALIYEEIEKPIEQRKIPMQQLLPEEAMKGFEAWEQKENKKGY</sequence>
<dbReference type="PROSITE" id="PS51747">
    <property type="entry name" value="CYT_DCMP_DEAMINASES_2"/>
    <property type="match status" value="1"/>
</dbReference>
<organism evidence="6 7">
    <name type="scientific">Pontibacter diazotrophicus</name>
    <dbReference type="NCBI Taxonomy" id="1400979"/>
    <lineage>
        <taxon>Bacteria</taxon>
        <taxon>Pseudomonadati</taxon>
        <taxon>Bacteroidota</taxon>
        <taxon>Cytophagia</taxon>
        <taxon>Cytophagales</taxon>
        <taxon>Hymenobacteraceae</taxon>
        <taxon>Pontibacter</taxon>
    </lineage>
</organism>
<gene>
    <name evidence="6" type="ORF">DXT99_04520</name>
</gene>
<dbReference type="PROSITE" id="PS00903">
    <property type="entry name" value="CYT_DCMP_DEAMINASES_1"/>
    <property type="match status" value="1"/>
</dbReference>
<keyword evidence="4" id="KW-0862">Zinc</keyword>
<dbReference type="Gene3D" id="3.40.140.10">
    <property type="entry name" value="Cytidine Deaminase, domain 2"/>
    <property type="match status" value="1"/>
</dbReference>
<proteinExistence type="inferred from homology"/>
<evidence type="ECO:0000256" key="4">
    <source>
        <dbReference type="ARBA" id="ARBA00022833"/>
    </source>
</evidence>
<feature type="domain" description="CMP/dCMP-type deaminase" evidence="5">
    <location>
        <begin position="6"/>
        <end position="113"/>
    </location>
</feature>
<dbReference type="OrthoDB" id="9802676at2"/>
<evidence type="ECO:0000259" key="5">
    <source>
        <dbReference type="PROSITE" id="PS51747"/>
    </source>
</evidence>
<keyword evidence="2" id="KW-0479">Metal-binding</keyword>
<evidence type="ECO:0000256" key="2">
    <source>
        <dbReference type="ARBA" id="ARBA00022723"/>
    </source>
</evidence>
<reference evidence="7" key="1">
    <citation type="submission" date="2018-08" db="EMBL/GenBank/DDBJ databases">
        <authorList>
            <person name="Liu Z.-W."/>
            <person name="Du Z.-J."/>
        </authorList>
    </citation>
    <scope>NUCLEOTIDE SEQUENCE [LARGE SCALE GENOMIC DNA]</scope>
    <source>
        <strain evidence="7">H4X</strain>
    </source>
</reference>
<dbReference type="SUPFAM" id="SSF53927">
    <property type="entry name" value="Cytidine deaminase-like"/>
    <property type="match status" value="1"/>
</dbReference>
<evidence type="ECO:0000256" key="3">
    <source>
        <dbReference type="ARBA" id="ARBA00022801"/>
    </source>
</evidence>
<dbReference type="GO" id="GO:0047974">
    <property type="term" value="F:guanosine deaminase activity"/>
    <property type="evidence" value="ECO:0007669"/>
    <property type="project" value="TreeGrafter"/>
</dbReference>
<comment type="similarity">
    <text evidence="1">Belongs to the cytidine and deoxycytidylate deaminase family.</text>
</comment>
<dbReference type="RefSeq" id="WP_115564330.1">
    <property type="nucleotide sequence ID" value="NZ_QRGR01000004.1"/>
</dbReference>
<evidence type="ECO:0000313" key="6">
    <source>
        <dbReference type="EMBL" id="RDV16470.1"/>
    </source>
</evidence>
<dbReference type="Pfam" id="PF00383">
    <property type="entry name" value="dCMP_cyt_deam_1"/>
    <property type="match status" value="1"/>
</dbReference>
<name>A0A3D8LGD4_9BACT</name>
<dbReference type="GO" id="GO:0008270">
    <property type="term" value="F:zinc ion binding"/>
    <property type="evidence" value="ECO:0007669"/>
    <property type="project" value="InterPro"/>
</dbReference>
<dbReference type="FunFam" id="3.40.140.10:FF:000011">
    <property type="entry name" value="tRNA-specific adenosine deaminase"/>
    <property type="match status" value="1"/>
</dbReference>
<dbReference type="PANTHER" id="PTHR11079:SF161">
    <property type="entry name" value="CMP_DCMP-TYPE DEAMINASE DOMAIN-CONTAINING PROTEIN"/>
    <property type="match status" value="1"/>
</dbReference>